<organism evidence="3 4">
    <name type="scientific">Cotesia congregata</name>
    <name type="common">Parasitoid wasp</name>
    <name type="synonym">Apanteles congregatus</name>
    <dbReference type="NCBI Taxonomy" id="51543"/>
    <lineage>
        <taxon>Eukaryota</taxon>
        <taxon>Metazoa</taxon>
        <taxon>Ecdysozoa</taxon>
        <taxon>Arthropoda</taxon>
        <taxon>Hexapoda</taxon>
        <taxon>Insecta</taxon>
        <taxon>Pterygota</taxon>
        <taxon>Neoptera</taxon>
        <taxon>Endopterygota</taxon>
        <taxon>Hymenoptera</taxon>
        <taxon>Apocrita</taxon>
        <taxon>Ichneumonoidea</taxon>
        <taxon>Braconidae</taxon>
        <taxon>Microgastrinae</taxon>
        <taxon>Cotesia</taxon>
    </lineage>
</organism>
<dbReference type="InterPro" id="IPR003673">
    <property type="entry name" value="CoA-Trfase_fam_III"/>
</dbReference>
<dbReference type="GO" id="GO:0008111">
    <property type="term" value="F:alpha-methylacyl-CoA racemase activity"/>
    <property type="evidence" value="ECO:0007669"/>
    <property type="project" value="TreeGrafter"/>
</dbReference>
<comment type="caution">
    <text evidence="3">The sequence shown here is derived from an EMBL/GenBank/DDBJ whole genome shotgun (WGS) entry which is preliminary data.</text>
</comment>
<dbReference type="Gene3D" id="3.40.50.10540">
    <property type="entry name" value="Crotonobetainyl-coa:carnitine coa-transferase, domain 1"/>
    <property type="match status" value="1"/>
</dbReference>
<dbReference type="EMBL" id="CAJNRD030001121">
    <property type="protein sequence ID" value="CAG5097115.1"/>
    <property type="molecule type" value="Genomic_DNA"/>
</dbReference>
<dbReference type="GO" id="GO:0005739">
    <property type="term" value="C:mitochondrion"/>
    <property type="evidence" value="ECO:0007669"/>
    <property type="project" value="TreeGrafter"/>
</dbReference>
<dbReference type="PANTHER" id="PTHR48228">
    <property type="entry name" value="SUCCINYL-COA--D-CITRAMALATE COA-TRANSFERASE"/>
    <property type="match status" value="1"/>
</dbReference>
<proteinExistence type="inferred from homology"/>
<comment type="similarity">
    <text evidence="1">Belongs to the CoA-transferase III family.</text>
</comment>
<dbReference type="OrthoDB" id="16747at2759"/>
<dbReference type="InterPro" id="IPR050509">
    <property type="entry name" value="CoA-transferase_III"/>
</dbReference>
<feature type="region of interest" description="Disordered" evidence="2">
    <location>
        <begin position="287"/>
        <end position="325"/>
    </location>
</feature>
<dbReference type="Gene3D" id="3.30.1540.10">
    <property type="entry name" value="formyl-coa transferase, domain 3"/>
    <property type="match status" value="1"/>
</dbReference>
<dbReference type="GO" id="GO:0008206">
    <property type="term" value="P:bile acid metabolic process"/>
    <property type="evidence" value="ECO:0007669"/>
    <property type="project" value="TreeGrafter"/>
</dbReference>
<dbReference type="SUPFAM" id="SSF89796">
    <property type="entry name" value="CoA-transferase family III (CaiB/BaiF)"/>
    <property type="match status" value="1"/>
</dbReference>
<sequence length="361" mass="39992">MPLRKIKVLELAGLAPAPFCGMILADFGASVVRVDKTGVSHPDVLAAGKKSISLNLKDKKAVEIFKKMCDQSDVIIDPFRKGVMEKLKLGPSDLMKTNKKLIYARLTGFGQEGLLSFFGRSGDKPLPPVNFAADFAGGGLICALGILLALYERTESKLGQVIDASMVEGAAYVGSWLFRSQNIPGLWGRPRGKNILDSGTHFYDTYETSDGKFLAVGALEPHFYAVLLQKLGMNDEELPQFENFLENKKKLTEIFRSKTQEEWTKIFDGSDACVTPVLTPKNVYQHPHNKERQSFSLENKTVVPKPSPRLSRTPGQSSEKLQSPLAGENSREVLLNYGFDERAINEFIQSGIVQQLHRSKL</sequence>
<evidence type="ECO:0000256" key="2">
    <source>
        <dbReference type="SAM" id="MobiDB-lite"/>
    </source>
</evidence>
<evidence type="ECO:0000313" key="3">
    <source>
        <dbReference type="EMBL" id="CAG5097115.1"/>
    </source>
</evidence>
<dbReference type="InterPro" id="IPR023606">
    <property type="entry name" value="CoA-Trfase_III_dom_1_sf"/>
</dbReference>
<keyword evidence="4" id="KW-1185">Reference proteome</keyword>
<accession>A0A8J2HF28</accession>
<gene>
    <name evidence="3" type="ORF">HICCMSTLAB_LOCUS8549</name>
</gene>
<evidence type="ECO:0000313" key="4">
    <source>
        <dbReference type="Proteomes" id="UP000786811"/>
    </source>
</evidence>
<dbReference type="InterPro" id="IPR044855">
    <property type="entry name" value="CoA-Trfase_III_dom3_sf"/>
</dbReference>
<dbReference type="AlphaFoldDB" id="A0A8J2HF28"/>
<dbReference type="Proteomes" id="UP000786811">
    <property type="component" value="Unassembled WGS sequence"/>
</dbReference>
<name>A0A8J2HF28_COTCN</name>
<protein>
    <submittedName>
        <fullName evidence="3">Similar to Amacr: Alpha-methylacyl-CoA racemase (Rattus norvegicus)</fullName>
    </submittedName>
</protein>
<evidence type="ECO:0000256" key="1">
    <source>
        <dbReference type="ARBA" id="ARBA00008383"/>
    </source>
</evidence>
<reference evidence="3" key="1">
    <citation type="submission" date="2021-04" db="EMBL/GenBank/DDBJ databases">
        <authorList>
            <person name="Chebbi M.A.C M."/>
        </authorList>
    </citation>
    <scope>NUCLEOTIDE SEQUENCE</scope>
</reference>
<dbReference type="Pfam" id="PF02515">
    <property type="entry name" value="CoA_transf_3"/>
    <property type="match status" value="1"/>
</dbReference>
<dbReference type="PANTHER" id="PTHR48228:SF5">
    <property type="entry name" value="ALPHA-METHYLACYL-COA RACEMASE"/>
    <property type="match status" value="1"/>
</dbReference>